<reference evidence="6 7" key="1">
    <citation type="submission" date="2023-03" db="EMBL/GenBank/DDBJ databases">
        <title>Isolation and description of six Streptomyces strains from soil environments, able to metabolize different microbial glucans.</title>
        <authorList>
            <person name="Widen T."/>
            <person name="Larsbrink J."/>
        </authorList>
    </citation>
    <scope>NUCLEOTIDE SEQUENCE [LARGE SCALE GENOMIC DNA]</scope>
    <source>
        <strain evidence="6 7">Alt3</strain>
    </source>
</reference>
<keyword evidence="7" id="KW-1185">Reference proteome</keyword>
<dbReference type="SUPFAM" id="SSF51905">
    <property type="entry name" value="FAD/NAD(P)-binding domain"/>
    <property type="match status" value="1"/>
</dbReference>
<evidence type="ECO:0000256" key="1">
    <source>
        <dbReference type="ARBA" id="ARBA00001974"/>
    </source>
</evidence>
<protein>
    <submittedName>
        <fullName evidence="6">FAD-dependent monooxygenase</fullName>
    </submittedName>
</protein>
<dbReference type="GO" id="GO:0004497">
    <property type="term" value="F:monooxygenase activity"/>
    <property type="evidence" value="ECO:0007669"/>
    <property type="project" value="UniProtKB-KW"/>
</dbReference>
<keyword evidence="3" id="KW-0274">FAD</keyword>
<gene>
    <name evidence="6" type="ORF">P8A20_36390</name>
</gene>
<feature type="domain" description="FAD-binding" evidence="5">
    <location>
        <begin position="12"/>
        <end position="348"/>
    </location>
</feature>
<keyword evidence="6" id="KW-0560">Oxidoreductase</keyword>
<organism evidence="6 7">
    <name type="scientific">Streptomyces glycanivorans</name>
    <dbReference type="NCBI Taxonomy" id="3033808"/>
    <lineage>
        <taxon>Bacteria</taxon>
        <taxon>Bacillati</taxon>
        <taxon>Actinomycetota</taxon>
        <taxon>Actinomycetes</taxon>
        <taxon>Kitasatosporales</taxon>
        <taxon>Streptomycetaceae</taxon>
        <taxon>Streptomyces</taxon>
    </lineage>
</organism>
<dbReference type="Pfam" id="PF01494">
    <property type="entry name" value="FAD_binding_3"/>
    <property type="match status" value="1"/>
</dbReference>
<evidence type="ECO:0000256" key="2">
    <source>
        <dbReference type="ARBA" id="ARBA00022630"/>
    </source>
</evidence>
<dbReference type="InterPro" id="IPR050641">
    <property type="entry name" value="RIFMO-like"/>
</dbReference>
<dbReference type="Gene3D" id="3.40.30.120">
    <property type="match status" value="1"/>
</dbReference>
<dbReference type="PANTHER" id="PTHR43004">
    <property type="entry name" value="TRK SYSTEM POTASSIUM UPTAKE PROTEIN"/>
    <property type="match status" value="1"/>
</dbReference>
<comment type="cofactor">
    <cofactor evidence="1">
        <name>FAD</name>
        <dbReference type="ChEBI" id="CHEBI:57692"/>
    </cofactor>
</comment>
<dbReference type="RefSeq" id="WP_306105035.1">
    <property type="nucleotide sequence ID" value="NZ_CP120983.1"/>
</dbReference>
<dbReference type="Gene3D" id="3.30.70.2450">
    <property type="match status" value="1"/>
</dbReference>
<evidence type="ECO:0000256" key="3">
    <source>
        <dbReference type="ARBA" id="ARBA00022827"/>
    </source>
</evidence>
<evidence type="ECO:0000259" key="5">
    <source>
        <dbReference type="Pfam" id="PF01494"/>
    </source>
</evidence>
<evidence type="ECO:0000313" key="6">
    <source>
        <dbReference type="EMBL" id="WLQ68687.1"/>
    </source>
</evidence>
<keyword evidence="6" id="KW-0503">Monooxygenase</keyword>
<dbReference type="InterPro" id="IPR036188">
    <property type="entry name" value="FAD/NAD-bd_sf"/>
</dbReference>
<dbReference type="Proteomes" id="UP001224433">
    <property type="component" value="Chromosome"/>
</dbReference>
<feature type="region of interest" description="Disordered" evidence="4">
    <location>
        <begin position="488"/>
        <end position="513"/>
    </location>
</feature>
<keyword evidence="2" id="KW-0285">Flavoprotein</keyword>
<sequence length="513" mass="53624">MVDQQCNGTPTDADVVVVGAGPVGLALALDLARRGISARVLERGAGTFEGSRAKGVQPRTLEVLDDLGVAAEARAVGGPYPPMGLHIGPFTKTWQMQHPAPAAAATPYPDILLLPQYATTALLHRAVLDQGGTVEFGVTAEKFTQDQDAATVTTDDGRLLRARFVVGADGGGSTVRKAIGAAFEGSTDEADRMIIADARVDGLSPDRWHVWPRTGGRTVAACPLPGGDLFQLMITIGPDDPAELTEETLAALLKRRAGRSLRLHGLTWASVFRPNIRLADRYRNGRLLIAGDAAHVHTPAGAQGLNTGVQDAYNLGWKLQQVLAGAPDSLLDTYQGERRPVAAKVLGRSTELYAGLKKPRTRALTRGDEERQLGLSYFGGPLAPSDAASTAALRPGDRAPDAPLPAGGHLFDLYRGPHFTALAFGAGAGAALASLDWPAAGAPLHRHTLPGATTASTPDEASLLTAYGITDDTLVLVRPDGYIAHIHRPGTPAPPGAGLTETLSRLTPAPPAT</sequence>
<dbReference type="NCBIfam" id="NF004832">
    <property type="entry name" value="PRK06184.1"/>
    <property type="match status" value="1"/>
</dbReference>
<dbReference type="InterPro" id="IPR002938">
    <property type="entry name" value="FAD-bd"/>
</dbReference>
<dbReference type="PRINTS" id="PR00420">
    <property type="entry name" value="RNGMNOXGNASE"/>
</dbReference>
<dbReference type="Gene3D" id="3.50.50.60">
    <property type="entry name" value="FAD/NAD(P)-binding domain"/>
    <property type="match status" value="1"/>
</dbReference>
<dbReference type="EMBL" id="CP120983">
    <property type="protein sequence ID" value="WLQ68687.1"/>
    <property type="molecule type" value="Genomic_DNA"/>
</dbReference>
<dbReference type="Pfam" id="PF21274">
    <property type="entry name" value="Rng_hyd_C"/>
    <property type="match status" value="1"/>
</dbReference>
<dbReference type="PANTHER" id="PTHR43004:SF19">
    <property type="entry name" value="BINDING MONOOXYGENASE, PUTATIVE (JCVI)-RELATED"/>
    <property type="match status" value="1"/>
</dbReference>
<evidence type="ECO:0000313" key="7">
    <source>
        <dbReference type="Proteomes" id="UP001224433"/>
    </source>
</evidence>
<name>A0ABY9JLS4_9ACTN</name>
<evidence type="ECO:0000256" key="4">
    <source>
        <dbReference type="SAM" id="MobiDB-lite"/>
    </source>
</evidence>
<accession>A0ABY9JLS4</accession>
<proteinExistence type="predicted"/>